<dbReference type="FunFam" id="2.20.25.80:FF:000003">
    <property type="entry name" value="WRKY transcription factor 57"/>
    <property type="match status" value="1"/>
</dbReference>
<accession>A0A6P5X3Y7</accession>
<feature type="compositionally biased region" description="Basic residues" evidence="6">
    <location>
        <begin position="224"/>
        <end position="236"/>
    </location>
</feature>
<dbReference type="SMART" id="SM00774">
    <property type="entry name" value="WRKY"/>
    <property type="match status" value="1"/>
</dbReference>
<dbReference type="GeneID" id="111280154"/>
<sequence>MAVTAPKIQAVLQIPNPSPFTLQDPNTPILSLSFYILCLVKCKDKAFGFAFFLKNGEEYVKTVEKKKENSMANLRFSDENQLAASSFGGSIFDMAAGAYEGSGGDKLGPLGFMDVLSMHQDFVAPSLFDSFQPPVLSPPPPLPSISSELHQEILHEQQLALYAKQLQGLPSPASTIPESSEVLNNPATPNSSSISSSSNGAENDEQTKAGDDEEQDQDQDQYKTKKQLKPKKKNQKRQREPRFAFMTKSEIDHLDDGYRWRKYGQKAVKNSPYPRSYYRCTSAGCGVKKRVERSSDDPMIVVTTYEGQHMHPCPITPRGSIGIASVSSSFGAASAPSFVVPQPHLHHQQQVQPYIYNSSPSLHINTTTSSRFNSTFPAFLEKRCFSPNSSPRDHGLLQDIVPTQMRKEAKEE</sequence>
<evidence type="ECO:0000256" key="5">
    <source>
        <dbReference type="ARBA" id="ARBA00023242"/>
    </source>
</evidence>
<evidence type="ECO:0000256" key="4">
    <source>
        <dbReference type="ARBA" id="ARBA00023163"/>
    </source>
</evidence>
<dbReference type="Pfam" id="PF03106">
    <property type="entry name" value="WRKY"/>
    <property type="match status" value="1"/>
</dbReference>
<feature type="compositionally biased region" description="Polar residues" evidence="6">
    <location>
        <begin position="172"/>
        <end position="190"/>
    </location>
</feature>
<comment type="subcellular location">
    <subcellularLocation>
        <location evidence="1">Nucleus</location>
    </subcellularLocation>
</comment>
<dbReference type="PROSITE" id="PS50811">
    <property type="entry name" value="WRKY"/>
    <property type="match status" value="1"/>
</dbReference>
<dbReference type="InterPro" id="IPR003657">
    <property type="entry name" value="WRKY_dom"/>
</dbReference>
<dbReference type="InterPro" id="IPR044810">
    <property type="entry name" value="WRKY_plant"/>
</dbReference>
<organism evidence="8 9">
    <name type="scientific">Durio zibethinus</name>
    <name type="common">Durian</name>
    <dbReference type="NCBI Taxonomy" id="66656"/>
    <lineage>
        <taxon>Eukaryota</taxon>
        <taxon>Viridiplantae</taxon>
        <taxon>Streptophyta</taxon>
        <taxon>Embryophyta</taxon>
        <taxon>Tracheophyta</taxon>
        <taxon>Spermatophyta</taxon>
        <taxon>Magnoliopsida</taxon>
        <taxon>eudicotyledons</taxon>
        <taxon>Gunneridae</taxon>
        <taxon>Pentapetalae</taxon>
        <taxon>rosids</taxon>
        <taxon>malvids</taxon>
        <taxon>Malvales</taxon>
        <taxon>Malvaceae</taxon>
        <taxon>Helicteroideae</taxon>
        <taxon>Durio</taxon>
    </lineage>
</organism>
<dbReference type="PANTHER" id="PTHR31221">
    <property type="entry name" value="WRKY TRANSCRIPTION FACTOR PROTEIN 1-RELATED"/>
    <property type="match status" value="1"/>
</dbReference>
<keyword evidence="5" id="KW-0539">Nucleus</keyword>
<evidence type="ECO:0000256" key="6">
    <source>
        <dbReference type="SAM" id="MobiDB-lite"/>
    </source>
</evidence>
<gene>
    <name evidence="9" type="primary">LOC111280154</name>
</gene>
<dbReference type="RefSeq" id="XP_022723074.1">
    <property type="nucleotide sequence ID" value="XM_022867339.1"/>
</dbReference>
<name>A0A6P5X3Y7_DURZI</name>
<feature type="region of interest" description="Disordered" evidence="6">
    <location>
        <begin position="171"/>
        <end position="244"/>
    </location>
</feature>
<evidence type="ECO:0000313" key="9">
    <source>
        <dbReference type="RefSeq" id="XP_022723074.1"/>
    </source>
</evidence>
<dbReference type="GO" id="GO:0003700">
    <property type="term" value="F:DNA-binding transcription factor activity"/>
    <property type="evidence" value="ECO:0007669"/>
    <property type="project" value="InterPro"/>
</dbReference>
<evidence type="ECO:0000256" key="2">
    <source>
        <dbReference type="ARBA" id="ARBA00023015"/>
    </source>
</evidence>
<feature type="domain" description="WRKY" evidence="7">
    <location>
        <begin position="249"/>
        <end position="314"/>
    </location>
</feature>
<evidence type="ECO:0000256" key="1">
    <source>
        <dbReference type="ARBA" id="ARBA00004123"/>
    </source>
</evidence>
<dbReference type="AlphaFoldDB" id="A0A6P5X3Y7"/>
<dbReference type="Proteomes" id="UP000515121">
    <property type="component" value="Unplaced"/>
</dbReference>
<dbReference type="KEGG" id="dzi:111280154"/>
<protein>
    <submittedName>
        <fullName evidence="9">Probable WRKY transcription factor 48 isoform X1</fullName>
    </submittedName>
</protein>
<reference evidence="9" key="1">
    <citation type="submission" date="2025-08" db="UniProtKB">
        <authorList>
            <consortium name="RefSeq"/>
        </authorList>
    </citation>
    <scope>IDENTIFICATION</scope>
    <source>
        <tissue evidence="9">Fruit stalk</tissue>
    </source>
</reference>
<evidence type="ECO:0000313" key="8">
    <source>
        <dbReference type="Proteomes" id="UP000515121"/>
    </source>
</evidence>
<dbReference type="Gene3D" id="2.20.25.80">
    <property type="entry name" value="WRKY domain"/>
    <property type="match status" value="1"/>
</dbReference>
<dbReference type="PANTHER" id="PTHR31221:SF378">
    <property type="entry name" value="WRKY TRANSCRIPTION FACTOR 23-RELATED"/>
    <property type="match status" value="1"/>
</dbReference>
<dbReference type="GO" id="GO:0005634">
    <property type="term" value="C:nucleus"/>
    <property type="evidence" value="ECO:0007669"/>
    <property type="project" value="UniProtKB-SubCell"/>
</dbReference>
<evidence type="ECO:0000259" key="7">
    <source>
        <dbReference type="PROSITE" id="PS50811"/>
    </source>
</evidence>
<evidence type="ECO:0000256" key="3">
    <source>
        <dbReference type="ARBA" id="ARBA00023125"/>
    </source>
</evidence>
<dbReference type="SUPFAM" id="SSF118290">
    <property type="entry name" value="WRKY DNA-binding domain"/>
    <property type="match status" value="1"/>
</dbReference>
<keyword evidence="8" id="KW-1185">Reference proteome</keyword>
<keyword evidence="4" id="KW-0804">Transcription</keyword>
<keyword evidence="2" id="KW-0805">Transcription regulation</keyword>
<dbReference type="InterPro" id="IPR036576">
    <property type="entry name" value="WRKY_dom_sf"/>
</dbReference>
<keyword evidence="3" id="KW-0238">DNA-binding</keyword>
<proteinExistence type="predicted"/>
<dbReference type="GO" id="GO:0043565">
    <property type="term" value="F:sequence-specific DNA binding"/>
    <property type="evidence" value="ECO:0007669"/>
    <property type="project" value="InterPro"/>
</dbReference>
<dbReference type="OrthoDB" id="693960at2759"/>